<dbReference type="AlphaFoldDB" id="A0A0D5NIM5"/>
<reference evidence="2" key="2">
    <citation type="submission" date="2015-03" db="EMBL/GenBank/DDBJ databases">
        <title>Genome sequence of Paenibacillus beijingensis strain DSM 24997T.</title>
        <authorList>
            <person name="Kwak Y."/>
            <person name="Shin J.-H."/>
        </authorList>
    </citation>
    <scope>NUCLEOTIDE SEQUENCE [LARGE SCALE GENOMIC DNA]</scope>
    <source>
        <strain evidence="2">DSM 24997</strain>
    </source>
</reference>
<dbReference type="HOGENOM" id="CLU_2771935_0_0_9"/>
<gene>
    <name evidence="1" type="ORF">VN24_09850</name>
</gene>
<proteinExistence type="predicted"/>
<protein>
    <submittedName>
        <fullName evidence="1">Uncharacterized protein</fullName>
    </submittedName>
</protein>
<evidence type="ECO:0000313" key="2">
    <source>
        <dbReference type="Proteomes" id="UP000032633"/>
    </source>
</evidence>
<evidence type="ECO:0000313" key="1">
    <source>
        <dbReference type="EMBL" id="AJY74837.1"/>
    </source>
</evidence>
<dbReference type="PATRIC" id="fig|1126833.4.peg.2175"/>
<keyword evidence="2" id="KW-1185">Reference proteome</keyword>
<reference evidence="1 2" key="1">
    <citation type="journal article" date="2015" name="J. Biotechnol.">
        <title>Complete genome sequence of Paenibacillus beijingensis 7188(T) (=DSM 24997(T)), a novel rhizobacterium from jujube garden soil.</title>
        <authorList>
            <person name="Kwak Y."/>
            <person name="Shin J.H."/>
        </authorList>
    </citation>
    <scope>NUCLEOTIDE SEQUENCE [LARGE SCALE GENOMIC DNA]</scope>
    <source>
        <strain evidence="1 2">DSM 24997</strain>
    </source>
</reference>
<name>A0A0D5NIM5_9BACL</name>
<organism evidence="1 2">
    <name type="scientific">Paenibacillus beijingensis</name>
    <dbReference type="NCBI Taxonomy" id="1126833"/>
    <lineage>
        <taxon>Bacteria</taxon>
        <taxon>Bacillati</taxon>
        <taxon>Bacillota</taxon>
        <taxon>Bacilli</taxon>
        <taxon>Bacillales</taxon>
        <taxon>Paenibacillaceae</taxon>
        <taxon>Paenibacillus</taxon>
    </lineage>
</organism>
<dbReference type="EMBL" id="CP011058">
    <property type="protein sequence ID" value="AJY74837.1"/>
    <property type="molecule type" value="Genomic_DNA"/>
</dbReference>
<dbReference type="Proteomes" id="UP000032633">
    <property type="component" value="Chromosome"/>
</dbReference>
<sequence>MEKQVHKGLVQPEAKENFHMLILYTFRHRANGSHQGSVESLFRRYAEILIKKRETLDGYVIRFRQTFRG</sequence>
<dbReference type="KEGG" id="pbj:VN24_09850"/>
<accession>A0A0D5NIM5</accession>